<dbReference type="CDD" id="cd18793">
    <property type="entry name" value="SF2_C_SNF"/>
    <property type="match status" value="1"/>
</dbReference>
<dbReference type="Gene3D" id="3.40.50.10810">
    <property type="entry name" value="Tandem AAA-ATPase domain"/>
    <property type="match status" value="1"/>
</dbReference>
<dbReference type="InterPro" id="IPR049730">
    <property type="entry name" value="SNF2/RAD54-like_C"/>
</dbReference>
<dbReference type="GO" id="GO:0006281">
    <property type="term" value="P:DNA repair"/>
    <property type="evidence" value="ECO:0007669"/>
    <property type="project" value="TreeGrafter"/>
</dbReference>
<dbReference type="GO" id="GO:0005634">
    <property type="term" value="C:nucleus"/>
    <property type="evidence" value="ECO:0007669"/>
    <property type="project" value="TreeGrafter"/>
</dbReference>
<dbReference type="GO" id="GO:0008094">
    <property type="term" value="F:ATP-dependent activity, acting on DNA"/>
    <property type="evidence" value="ECO:0007669"/>
    <property type="project" value="TreeGrafter"/>
</dbReference>
<feature type="compositionally biased region" description="Basic and acidic residues" evidence="7">
    <location>
        <begin position="193"/>
        <end position="211"/>
    </location>
</feature>
<dbReference type="Pfam" id="PF00145">
    <property type="entry name" value="DNA_methylase"/>
    <property type="match status" value="1"/>
</dbReference>
<feature type="compositionally biased region" description="Basic residues" evidence="7">
    <location>
        <begin position="241"/>
        <end position="253"/>
    </location>
</feature>
<feature type="region of interest" description="Disordered" evidence="7">
    <location>
        <begin position="1746"/>
        <end position="1767"/>
    </location>
</feature>
<dbReference type="InterPro" id="IPR027417">
    <property type="entry name" value="P-loop_NTPase"/>
</dbReference>
<dbReference type="SUPFAM" id="SSF53335">
    <property type="entry name" value="S-adenosyl-L-methionine-dependent methyltransferases"/>
    <property type="match status" value="1"/>
</dbReference>
<dbReference type="GO" id="GO:0008168">
    <property type="term" value="F:methyltransferase activity"/>
    <property type="evidence" value="ECO:0007669"/>
    <property type="project" value="UniProtKB-KW"/>
</dbReference>
<accession>A0A448ZGN2</accession>
<keyword evidence="4" id="KW-0378">Hydrolase</keyword>
<sequence length="2195" mass="246705">MITSFFKSVRSVRNDPALDESVKKEDSRAGKGKKPTGRKAQNESFSTGKTLVKKKLENVLDEQGNPVFLNGVVKKQKYNGSISDGKTYTIQWDGGAPVSNWSESEVAWGVVLFESIGLEISKEFGKDGIFQGIVVDVSRDDSESEGEGDVLYRINYEDGDSEDFDGADLREGIQLHEKVTEKPKRKQAKIAIKDEIKEEKKDDGETTEVTKGRRRSRGRVSYAEIDEDFMDLDSDEEEIKQKRKRLKPSKKKKIADSEDDDFEAPVEDQADTDLDDDMMVDDDDFEEEKTSRSKPTRKNTKTSSRKSTKKAEDKKWASNKSTGNKSITEEFEERLETERKRVKPNNNPQKWPEKGSYVDPVGVDPTHGIVERIVSDQVRKVGGLLQNVRFQQGQKQKDESELSYPIRLQTACSGTDAPSIALGLIKESLARISSKSEEKSDHLFNYEHMMSCEIEPFKQAYIARNFPGTPLFPDITKLSAIDESGSAEKVIDVYGRPQSIPEGDLFVAGTSCKDFSMLKTTKRKDIQDKGQSGETFLAAVEFLDLYQPPFAIFENVDGAPWGKMQEYIQGRIYLPNRNYNKAITSTKRKTNADEDLVFIVNDKGRYEAKAIPPQVGMKAGDIVQGFVKEGAVSSDVIPLLSEENSAGKEFSLGQLAKKHKIKLDKDTLVLEKKARYCTHLCKLDTKAYGLPQTRQRKYLFIWRSDDPDDDLGEYFQEILDHLKSPLLHSMEAFLLPDSHDRIRSFREALRSGPGLMVKRDRAKELDFWEWEISRVKDLSAHKIYREKIGLADRSRWLTGWDTRGRKQLAPTLWPELFDCWNMRRLDMIDCFAAASIRDAISRDPLHHSFSWDLSQNVTRTTFRSATVGVSGCVTPGGELLLPHKGRIVMGYEKLLLQGIPFSRLLLGPETEVQLSDLAGNAMSVSVVSATMLSAICAPQLRKQRVEVGKALISEFALSQKHDFAKGAVLKERGDFYNKKHDSPRGFIEIFSEIAKDLASDAFYSSVLCTCETSGTISKDTKILQCLSCGMSICHSCSDRYKTSSHDLTELKFAGQEGRPDSHKFERRLRCAVPSILRLGKDCEESLEHGEGLDSYSFQLQQVDRKKKHWLLTYGAWEDHGSGRQVAEIRVRIGRNSSLDKSFGISAYIRCFAPAIRNENPLRGKLKDSARLIMSVGTQNSRWELPQKKSTSQICIVGSNPVQSQRSLIELNDDAAKALRNHKIMKSFLPPISSRNPLTHYHKSWKTWPGKIEVSGDASGRINGIYYKMKCEQTVVLSALWRREDKAMYLYIRPDVVRAKLDTAVFAPSPNYDDGLEVCELVDWIPENALNKSTHSTKARFLDWINAPEEMKVEVPHPSIQIIQQGRPFEDSLVAATSHSHDYPVLCELGGFSSEVIQSLIEYSETTSPCESEIDLIGRSGTRNAKRLSIVATPSLLKFAAEGKLPLTLSEWYSLPDVPNLGTCKNHVPPRPSESWKKNSGDTGFVFERFYNAEESNEYYHRLLKRPTAFKAKVSQTDGKLVLSMNPYVAVHRAAAILGGEATDCIDIEYSLSELSSMGEPDTKDFKVPNSDSYVPTEVPELELPLYPRQAKALTRMMDIERGKVKFPEEERSEHILPGVGWCLIGKASKKSPLRGGVLGDAIGSGKTVVTIALILKGAKAARSNRNAAEGRSGATLIVVPPGLVKQWDDERKKFTKDRLKCIIIDCTNKLKQTSVEDMCNADIVIVPAGIIEESSGKTRPYTEHLRKKANADPIPPAPRSHSQREAPSIEGRWVRNMSSGPEIYVGNKGTQKHRDSQAYYGHCYAEAICKLRQKEFDRKERGVPLEYFVWERIVIDECHETLVTNKGYEVQAEFKETARRGAREFLGLSQTNISKRPIVAASGVWGLTGTPLLETEARVTELANLMGGTYLTGAAHHWRKEERESGRDLFLNQQEGFHSREYRCAVQEACHSYIKEACQRNRGEKLEVNLIREDICVNMTKNEGDAFLKQTSEFQTHNSFALSVDELGEKVPDVLGITASSVARHKALTDTTEAIHSKDPCTKIIVFADTSYGGYCSALTALKNSKQPFCQVDENDSVEQQNETISWFRHVDATDEDRKRPRILLLSFSQAAGHNLQEACKHVILFDPVYSGTDAVADASVEEQAVGRVFRQGQKYDVTVTRIVLKDPEGKRCLDDWIMERNLDENVLAAATSNF</sequence>
<evidence type="ECO:0000256" key="6">
    <source>
        <dbReference type="ARBA" id="ARBA00022840"/>
    </source>
</evidence>
<evidence type="ECO:0000256" key="1">
    <source>
        <dbReference type="ARBA" id="ARBA00022603"/>
    </source>
</evidence>
<evidence type="ECO:0000313" key="9">
    <source>
        <dbReference type="EMBL" id="VEU41203.1"/>
    </source>
</evidence>
<reference evidence="9 10" key="1">
    <citation type="submission" date="2019-01" db="EMBL/GenBank/DDBJ databases">
        <authorList>
            <person name="Ferrante I. M."/>
        </authorList>
    </citation>
    <scope>NUCLEOTIDE SEQUENCE [LARGE SCALE GENOMIC DNA]</scope>
    <source>
        <strain evidence="9 10">B856</strain>
    </source>
</reference>
<dbReference type="GO" id="GO:0016787">
    <property type="term" value="F:hydrolase activity"/>
    <property type="evidence" value="ECO:0007669"/>
    <property type="project" value="UniProtKB-KW"/>
</dbReference>
<feature type="compositionally biased region" description="Basic and acidic residues" evidence="7">
    <location>
        <begin position="20"/>
        <end position="29"/>
    </location>
</feature>
<keyword evidence="2" id="KW-0808">Transferase</keyword>
<dbReference type="Gene3D" id="3.40.50.300">
    <property type="entry name" value="P-loop containing nucleotide triphosphate hydrolases"/>
    <property type="match status" value="1"/>
</dbReference>
<dbReference type="OrthoDB" id="423221at2759"/>
<dbReference type="Proteomes" id="UP000291116">
    <property type="component" value="Unassembled WGS sequence"/>
</dbReference>
<name>A0A448ZGN2_9STRA</name>
<evidence type="ECO:0000256" key="2">
    <source>
        <dbReference type="ARBA" id="ARBA00022679"/>
    </source>
</evidence>
<dbReference type="InterPro" id="IPR000330">
    <property type="entry name" value="SNF2_N"/>
</dbReference>
<dbReference type="GO" id="GO:0005524">
    <property type="term" value="F:ATP binding"/>
    <property type="evidence" value="ECO:0007669"/>
    <property type="project" value="UniProtKB-KW"/>
</dbReference>
<keyword evidence="1" id="KW-0489">Methyltransferase</keyword>
<dbReference type="InterPro" id="IPR014001">
    <property type="entry name" value="Helicase_ATP-bd"/>
</dbReference>
<dbReference type="InterPro" id="IPR029063">
    <property type="entry name" value="SAM-dependent_MTases_sf"/>
</dbReference>
<dbReference type="InterPro" id="IPR038718">
    <property type="entry name" value="SNF2-like_sf"/>
</dbReference>
<keyword evidence="5" id="KW-0347">Helicase</keyword>
<feature type="compositionally biased region" description="Basic residues" evidence="7">
    <location>
        <begin position="292"/>
        <end position="308"/>
    </location>
</feature>
<dbReference type="Gene3D" id="3.40.50.150">
    <property type="entry name" value="Vaccinia Virus protein VP39"/>
    <property type="match status" value="1"/>
</dbReference>
<dbReference type="InterPro" id="IPR001525">
    <property type="entry name" value="C5_MeTfrase"/>
</dbReference>
<evidence type="ECO:0000256" key="4">
    <source>
        <dbReference type="ARBA" id="ARBA00022801"/>
    </source>
</evidence>
<evidence type="ECO:0000256" key="3">
    <source>
        <dbReference type="ARBA" id="ARBA00022741"/>
    </source>
</evidence>
<protein>
    <recommendedName>
        <fullName evidence="8">Helicase ATP-binding domain-containing protein</fullName>
    </recommendedName>
</protein>
<proteinExistence type="predicted"/>
<feature type="compositionally biased region" description="Acidic residues" evidence="7">
    <location>
        <begin position="257"/>
        <end position="287"/>
    </location>
</feature>
<gene>
    <name evidence="9" type="ORF">PSNMU_V1.4_AUG-EV-PASAV3_0081690</name>
</gene>
<evidence type="ECO:0000259" key="8">
    <source>
        <dbReference type="SMART" id="SM00487"/>
    </source>
</evidence>
<dbReference type="GO" id="GO:0032259">
    <property type="term" value="P:methylation"/>
    <property type="evidence" value="ECO:0007669"/>
    <property type="project" value="UniProtKB-KW"/>
</dbReference>
<feature type="region of interest" description="Disordered" evidence="7">
    <location>
        <begin position="193"/>
        <end position="359"/>
    </location>
</feature>
<organism evidence="9 10">
    <name type="scientific">Pseudo-nitzschia multistriata</name>
    <dbReference type="NCBI Taxonomy" id="183589"/>
    <lineage>
        <taxon>Eukaryota</taxon>
        <taxon>Sar</taxon>
        <taxon>Stramenopiles</taxon>
        <taxon>Ochrophyta</taxon>
        <taxon>Bacillariophyta</taxon>
        <taxon>Bacillariophyceae</taxon>
        <taxon>Bacillariophycidae</taxon>
        <taxon>Bacillariales</taxon>
        <taxon>Bacillariaceae</taxon>
        <taxon>Pseudo-nitzschia</taxon>
    </lineage>
</organism>
<evidence type="ECO:0000256" key="7">
    <source>
        <dbReference type="SAM" id="MobiDB-lite"/>
    </source>
</evidence>
<dbReference type="Pfam" id="PF00176">
    <property type="entry name" value="SNF2-rel_dom"/>
    <property type="match status" value="1"/>
</dbReference>
<dbReference type="PANTHER" id="PTHR45626:SF17">
    <property type="entry name" value="HELICASE-LIKE TRANSCRIPTION FACTOR"/>
    <property type="match status" value="1"/>
</dbReference>
<dbReference type="PANTHER" id="PTHR45626">
    <property type="entry name" value="TRANSCRIPTION TERMINATION FACTOR 2-RELATED"/>
    <property type="match status" value="1"/>
</dbReference>
<feature type="compositionally biased region" description="Acidic residues" evidence="7">
    <location>
        <begin position="224"/>
        <end position="238"/>
    </location>
</feature>
<dbReference type="InterPro" id="IPR050628">
    <property type="entry name" value="SNF2_RAD54_helicase_TF"/>
</dbReference>
<dbReference type="SUPFAM" id="SSF52540">
    <property type="entry name" value="P-loop containing nucleoside triphosphate hydrolases"/>
    <property type="match status" value="2"/>
</dbReference>
<keyword evidence="6" id="KW-0067">ATP-binding</keyword>
<feature type="region of interest" description="Disordered" evidence="7">
    <location>
        <begin position="1"/>
        <end position="47"/>
    </location>
</feature>
<dbReference type="GO" id="GO:0004386">
    <property type="term" value="F:helicase activity"/>
    <property type="evidence" value="ECO:0007669"/>
    <property type="project" value="UniProtKB-KW"/>
</dbReference>
<dbReference type="EMBL" id="CAACVS010000335">
    <property type="protein sequence ID" value="VEU41203.1"/>
    <property type="molecule type" value="Genomic_DNA"/>
</dbReference>
<evidence type="ECO:0000313" key="10">
    <source>
        <dbReference type="Proteomes" id="UP000291116"/>
    </source>
</evidence>
<evidence type="ECO:0000256" key="5">
    <source>
        <dbReference type="ARBA" id="ARBA00022806"/>
    </source>
</evidence>
<feature type="domain" description="Helicase ATP-binding" evidence="8">
    <location>
        <begin position="1581"/>
        <end position="1922"/>
    </location>
</feature>
<keyword evidence="10" id="KW-1185">Reference proteome</keyword>
<keyword evidence="3" id="KW-0547">Nucleotide-binding</keyword>
<dbReference type="SMART" id="SM00487">
    <property type="entry name" value="DEXDc"/>
    <property type="match status" value="1"/>
</dbReference>